<comment type="caution">
    <text evidence="1">The sequence shown here is derived from an EMBL/GenBank/DDBJ whole genome shotgun (WGS) entry which is preliminary data.</text>
</comment>
<dbReference type="RefSeq" id="WP_118365310.1">
    <property type="nucleotide sequence ID" value="NZ_QRPK01000007.1"/>
</dbReference>
<accession>A0A415PPI4</accession>
<dbReference type="Proteomes" id="UP000284868">
    <property type="component" value="Unassembled WGS sequence"/>
</dbReference>
<dbReference type="EMBL" id="QRPK01000007">
    <property type="protein sequence ID" value="RHM14506.1"/>
    <property type="molecule type" value="Genomic_DNA"/>
</dbReference>
<gene>
    <name evidence="1" type="ORF">DWZ83_02440</name>
</gene>
<evidence type="ECO:0000313" key="2">
    <source>
        <dbReference type="Proteomes" id="UP000284868"/>
    </source>
</evidence>
<proteinExistence type="predicted"/>
<reference evidence="1 2" key="1">
    <citation type="submission" date="2018-08" db="EMBL/GenBank/DDBJ databases">
        <title>A genome reference for cultivated species of the human gut microbiota.</title>
        <authorList>
            <person name="Zou Y."/>
            <person name="Xue W."/>
            <person name="Luo G."/>
        </authorList>
    </citation>
    <scope>NUCLEOTIDE SEQUENCE [LARGE SCALE GENOMIC DNA]</scope>
    <source>
        <strain evidence="1 2">AF35-6BH</strain>
    </source>
</reference>
<name>A0A415PPI4_9FIRM</name>
<evidence type="ECO:0000313" key="1">
    <source>
        <dbReference type="EMBL" id="RHM14506.1"/>
    </source>
</evidence>
<protein>
    <submittedName>
        <fullName evidence="1">Uncharacterized protein</fullName>
    </submittedName>
</protein>
<organism evidence="1 2">
    <name type="scientific">Amedibacillus dolichus</name>
    <dbReference type="NCBI Taxonomy" id="31971"/>
    <lineage>
        <taxon>Bacteria</taxon>
        <taxon>Bacillati</taxon>
        <taxon>Bacillota</taxon>
        <taxon>Erysipelotrichia</taxon>
        <taxon>Erysipelotrichales</taxon>
        <taxon>Erysipelotrichaceae</taxon>
        <taxon>Amedibacillus</taxon>
    </lineage>
</organism>
<dbReference type="AlphaFoldDB" id="A0A415PPI4"/>
<keyword evidence="2" id="KW-1185">Reference proteome</keyword>
<sequence length="258" mass="30504">MSDWNNDDSFMDYLVFKQCFEEDGDVDNDDFESVMLSSNHPEKTQGINFRLIRENLPETTQEILNRLVNKKATVEKSFIMCVIGTQYHDDKLYKLVFEDFWMFAFIKQLSYSKLQIQQKEQIVQLLMDAYSIDYPISASGFYKNMIDNAEFYQFIMNRYGISKPGETNFWKLLALIVYSYGADKKQMVEIFIKVYSECMIHLEEYLKRMFSGCGFGKSVEKYLNYLLDYVLIRNYEVRGETININDFQNPLLLKISNG</sequence>